<gene>
    <name evidence="1" type="ORF">A3B85_00145</name>
</gene>
<organism evidence="1 2">
    <name type="scientific">Candidatus Nomurabacteria bacterium RIFCSPHIGHO2_02_FULL_37_13</name>
    <dbReference type="NCBI Taxonomy" id="1801750"/>
    <lineage>
        <taxon>Bacteria</taxon>
        <taxon>Candidatus Nomuraibacteriota</taxon>
    </lineage>
</organism>
<reference evidence="1 2" key="1">
    <citation type="journal article" date="2016" name="Nat. Commun.">
        <title>Thousands of microbial genomes shed light on interconnected biogeochemical processes in an aquifer system.</title>
        <authorList>
            <person name="Anantharaman K."/>
            <person name="Brown C.T."/>
            <person name="Hug L.A."/>
            <person name="Sharon I."/>
            <person name="Castelle C.J."/>
            <person name="Probst A.J."/>
            <person name="Thomas B.C."/>
            <person name="Singh A."/>
            <person name="Wilkins M.J."/>
            <person name="Karaoz U."/>
            <person name="Brodie E.L."/>
            <person name="Williams K.H."/>
            <person name="Hubbard S.S."/>
            <person name="Banfield J.F."/>
        </authorList>
    </citation>
    <scope>NUCLEOTIDE SEQUENCE [LARGE SCALE GENOMIC DNA]</scope>
</reference>
<evidence type="ECO:0000313" key="1">
    <source>
        <dbReference type="EMBL" id="OGI76935.1"/>
    </source>
</evidence>
<proteinExistence type="predicted"/>
<evidence type="ECO:0000313" key="2">
    <source>
        <dbReference type="Proteomes" id="UP000178374"/>
    </source>
</evidence>
<dbReference type="Proteomes" id="UP000178374">
    <property type="component" value="Unassembled WGS sequence"/>
</dbReference>
<comment type="caution">
    <text evidence="1">The sequence shown here is derived from an EMBL/GenBank/DDBJ whole genome shotgun (WGS) entry which is preliminary data.</text>
</comment>
<sequence>MPISFNGSVTINGNVEMYDNGSMKITGNEVTVNVSELKSFVEKELPFSINKEEYKKAAETLSNPPQDKGLIKKAFHKIIEFTKESGKAIWIAGLTGIAKEVAKEIAQHITK</sequence>
<protein>
    <submittedName>
        <fullName evidence="1">Uncharacterized protein</fullName>
    </submittedName>
</protein>
<dbReference type="EMBL" id="MFUA01000016">
    <property type="protein sequence ID" value="OGI76935.1"/>
    <property type="molecule type" value="Genomic_DNA"/>
</dbReference>
<name>A0A1F6W5H5_9BACT</name>
<accession>A0A1F6W5H5</accession>
<dbReference type="STRING" id="1801750.A3B85_00145"/>
<dbReference type="AlphaFoldDB" id="A0A1F6W5H5"/>